<dbReference type="SUPFAM" id="SSF53335">
    <property type="entry name" value="S-adenosyl-L-methionine-dependent methyltransferases"/>
    <property type="match status" value="1"/>
</dbReference>
<evidence type="ECO:0000256" key="2">
    <source>
        <dbReference type="ARBA" id="ARBA00007494"/>
    </source>
</evidence>
<feature type="compositionally biased region" description="Low complexity" evidence="11">
    <location>
        <begin position="50"/>
        <end position="68"/>
    </location>
</feature>
<comment type="similarity">
    <text evidence="2 10">Belongs to the class I-like SAM-binding methyltransferase superfamily. RsmB/NOP family.</text>
</comment>
<feature type="compositionally biased region" description="Basic residues" evidence="11">
    <location>
        <begin position="36"/>
        <end position="49"/>
    </location>
</feature>
<dbReference type="GO" id="GO:0070475">
    <property type="term" value="P:rRNA base methylation"/>
    <property type="evidence" value="ECO:0007669"/>
    <property type="project" value="TreeGrafter"/>
</dbReference>
<keyword evidence="6 10" id="KW-0949">S-adenosyl-L-methionine</keyword>
<feature type="binding site" evidence="10">
    <location>
        <position position="449"/>
    </location>
    <ligand>
        <name>S-adenosyl-L-methionine</name>
        <dbReference type="ChEBI" id="CHEBI:59789"/>
    </ligand>
</feature>
<dbReference type="InterPro" id="IPR029063">
    <property type="entry name" value="SAM-dependent_MTases_sf"/>
</dbReference>
<dbReference type="Pfam" id="PF01189">
    <property type="entry name" value="Methyltr_RsmB-F"/>
    <property type="match status" value="1"/>
</dbReference>
<comment type="caution">
    <text evidence="10">Lacks conserved residue(s) required for the propagation of feature annotation.</text>
</comment>
<evidence type="ECO:0000256" key="6">
    <source>
        <dbReference type="ARBA" id="ARBA00022691"/>
    </source>
</evidence>
<dbReference type="InterPro" id="IPR049560">
    <property type="entry name" value="MeTrfase_RsmB-F_NOP2_cat"/>
</dbReference>
<dbReference type="FunFam" id="3.30.70.1170:FF:000001">
    <property type="entry name" value="Ribosomal RNA methyltransferase Nop2"/>
    <property type="match status" value="1"/>
</dbReference>
<dbReference type="Gene3D" id="3.40.50.150">
    <property type="entry name" value="Vaccinia Virus protein VP39"/>
    <property type="match status" value="1"/>
</dbReference>
<name>A0A6A5RY40_9PLEO</name>
<dbReference type="InterPro" id="IPR018314">
    <property type="entry name" value="RsmB/NOL1/NOP2-like_CS"/>
</dbReference>
<comment type="subcellular location">
    <subcellularLocation>
        <location evidence="1">Nucleus</location>
        <location evidence="1">Nucleolus</location>
    </subcellularLocation>
</comment>
<evidence type="ECO:0000256" key="4">
    <source>
        <dbReference type="ARBA" id="ARBA00022603"/>
    </source>
</evidence>
<evidence type="ECO:0000256" key="11">
    <source>
        <dbReference type="SAM" id="MobiDB-lite"/>
    </source>
</evidence>
<dbReference type="AlphaFoldDB" id="A0A6A5RY40"/>
<evidence type="ECO:0000256" key="7">
    <source>
        <dbReference type="ARBA" id="ARBA00022884"/>
    </source>
</evidence>
<dbReference type="Pfam" id="PF22458">
    <property type="entry name" value="RsmF-B_ferredox"/>
    <property type="match status" value="1"/>
</dbReference>
<protein>
    <recommendedName>
        <fullName evidence="9">Nucleolar protein 2</fullName>
    </recommendedName>
</protein>
<feature type="compositionally biased region" description="Polar residues" evidence="11">
    <location>
        <begin position="591"/>
        <end position="600"/>
    </location>
</feature>
<keyword evidence="8" id="KW-0539">Nucleus</keyword>
<keyword evidence="14" id="KW-1185">Reference proteome</keyword>
<evidence type="ECO:0000313" key="14">
    <source>
        <dbReference type="Proteomes" id="UP000800082"/>
    </source>
</evidence>
<dbReference type="RefSeq" id="XP_033453663.1">
    <property type="nucleotide sequence ID" value="XM_033590817.1"/>
</dbReference>
<feature type="region of interest" description="Disordered" evidence="11">
    <location>
        <begin position="1"/>
        <end position="157"/>
    </location>
</feature>
<dbReference type="GO" id="GO:0003723">
    <property type="term" value="F:RNA binding"/>
    <property type="evidence" value="ECO:0007669"/>
    <property type="project" value="UniProtKB-UniRule"/>
</dbReference>
<feature type="region of interest" description="Disordered" evidence="11">
    <location>
        <begin position="635"/>
        <end position="764"/>
    </location>
</feature>
<dbReference type="GO" id="GO:0005730">
    <property type="term" value="C:nucleolus"/>
    <property type="evidence" value="ECO:0007669"/>
    <property type="project" value="UniProtKB-SubCell"/>
</dbReference>
<keyword evidence="3" id="KW-0690">Ribosome biogenesis</keyword>
<accession>A0A6A5RY40</accession>
<feature type="region of interest" description="Disordered" evidence="11">
    <location>
        <begin position="186"/>
        <end position="212"/>
    </location>
</feature>
<dbReference type="Gene3D" id="3.30.70.1170">
    <property type="entry name" value="Sun protein, domain 3"/>
    <property type="match status" value="1"/>
</dbReference>
<evidence type="ECO:0000256" key="1">
    <source>
        <dbReference type="ARBA" id="ARBA00004604"/>
    </source>
</evidence>
<dbReference type="InterPro" id="IPR054728">
    <property type="entry name" value="RsmB-like_ferredoxin"/>
</dbReference>
<evidence type="ECO:0000256" key="3">
    <source>
        <dbReference type="ARBA" id="ARBA00022517"/>
    </source>
</evidence>
<evidence type="ECO:0000256" key="10">
    <source>
        <dbReference type="PROSITE-ProRule" id="PRU01023"/>
    </source>
</evidence>
<feature type="compositionally biased region" description="Basic residues" evidence="11">
    <location>
        <begin position="69"/>
        <end position="81"/>
    </location>
</feature>
<dbReference type="InterPro" id="IPR001678">
    <property type="entry name" value="MeTrfase_RsmB-F_NOP2_dom"/>
</dbReference>
<dbReference type="GeneID" id="54348485"/>
<evidence type="ECO:0000256" key="5">
    <source>
        <dbReference type="ARBA" id="ARBA00022679"/>
    </source>
</evidence>
<dbReference type="PRINTS" id="PR02012">
    <property type="entry name" value="RCMTNOP2"/>
</dbReference>
<evidence type="ECO:0000313" key="13">
    <source>
        <dbReference type="EMBL" id="KAF1933415.1"/>
    </source>
</evidence>
<evidence type="ECO:0000259" key="12">
    <source>
        <dbReference type="PROSITE" id="PS51686"/>
    </source>
</evidence>
<keyword evidence="4 10" id="KW-0489">Methyltransferase</keyword>
<dbReference type="InterPro" id="IPR023273">
    <property type="entry name" value="RCMT_NOP2"/>
</dbReference>
<organism evidence="13 14">
    <name type="scientific">Didymella exigua CBS 183.55</name>
    <dbReference type="NCBI Taxonomy" id="1150837"/>
    <lineage>
        <taxon>Eukaryota</taxon>
        <taxon>Fungi</taxon>
        <taxon>Dikarya</taxon>
        <taxon>Ascomycota</taxon>
        <taxon>Pezizomycotina</taxon>
        <taxon>Dothideomycetes</taxon>
        <taxon>Pleosporomycetidae</taxon>
        <taxon>Pleosporales</taxon>
        <taxon>Pleosporineae</taxon>
        <taxon>Didymellaceae</taxon>
        <taxon>Didymella</taxon>
    </lineage>
</organism>
<feature type="region of interest" description="Disordered" evidence="11">
    <location>
        <begin position="582"/>
        <end position="604"/>
    </location>
</feature>
<sequence>MGGMRGKNKQGMPEPLDESLVTRKRKDYEAPAPKEQKRRRTDAKAKAKAKAAPASKKAAATNGAAAKKSATKPAHRAKPTKKTAPPPASDDEEEFSDLSDDDVMEDAGGAVKVSGLDALGSASEDDSEIDDDDDDFDSDVETGKKAMWSDDDDDEDVQEQLTAANIEGLSRKLDMQRAIEEAEAQAELEEGNMQTNIAPGDRPKVLDDDEDEQGRKISNLVTQDIQLLRTRLNDTIRVLDDFKNLAEPGRDRAEYRAQLLKDICSYYGYSEFLADKLLGLFPAREAFAFFEANETPRPIVIRTNTLRTHRRELAQSLINRGVQLEPVGKWSKVGLQIFDAHVPLGATPEYLAGHYILQAASSFLPVMALAPQENERVLDMAAAPGGKTTHLAALMKNTGCIFANDASKERSKGLIGNIHRLGVRNAIVCNYSALEFPKVMGGFDRVLLDAPCSGTGVIAKDASVKTNKTEADFMKLPHLQKQLLLAAIDSVDHHSKTGGYIVYSTCSVTVEENEQVVQYALNKRPNVKLVETGLTFGKEGFTKIGGKIFHPSMKMTRRYYPHTYNVDGFFVSKFKKIGPTPPNAVGASRAANGQPSSVPTGQDEYVDKTPILTEDEAAADDFGGFDDEEDKAYIERGQARDARRKGRDPKADPSKATEKNGKEKKGGGKEVVGKEAKIEAKSKAEPKAKAVAEVIAEVKVSKKGKKAKTDSAVAVTQVSPAKPDKKAKKADVASPKANAAVKSPKSNGADKKPRRKSGDKKMIA</sequence>
<reference evidence="13" key="1">
    <citation type="journal article" date="2020" name="Stud. Mycol.">
        <title>101 Dothideomycetes genomes: a test case for predicting lifestyles and emergence of pathogens.</title>
        <authorList>
            <person name="Haridas S."/>
            <person name="Albert R."/>
            <person name="Binder M."/>
            <person name="Bloem J."/>
            <person name="Labutti K."/>
            <person name="Salamov A."/>
            <person name="Andreopoulos B."/>
            <person name="Baker S."/>
            <person name="Barry K."/>
            <person name="Bills G."/>
            <person name="Bluhm B."/>
            <person name="Cannon C."/>
            <person name="Castanera R."/>
            <person name="Culley D."/>
            <person name="Daum C."/>
            <person name="Ezra D."/>
            <person name="Gonzalez J."/>
            <person name="Henrissat B."/>
            <person name="Kuo A."/>
            <person name="Liang C."/>
            <person name="Lipzen A."/>
            <person name="Lutzoni F."/>
            <person name="Magnuson J."/>
            <person name="Mondo S."/>
            <person name="Nolan M."/>
            <person name="Ohm R."/>
            <person name="Pangilinan J."/>
            <person name="Park H.-J."/>
            <person name="Ramirez L."/>
            <person name="Alfaro M."/>
            <person name="Sun H."/>
            <person name="Tritt A."/>
            <person name="Yoshinaga Y."/>
            <person name="Zwiers L.-H."/>
            <person name="Turgeon B."/>
            <person name="Goodwin S."/>
            <person name="Spatafora J."/>
            <person name="Crous P."/>
            <person name="Grigoriev I."/>
        </authorList>
    </citation>
    <scope>NUCLEOTIDE SEQUENCE</scope>
    <source>
        <strain evidence="13">CBS 183.55</strain>
    </source>
</reference>
<dbReference type="PANTHER" id="PTHR22807:SF30">
    <property type="entry name" value="28S RRNA (CYTOSINE(4447)-C(5))-METHYLTRANSFERASE-RELATED"/>
    <property type="match status" value="1"/>
</dbReference>
<dbReference type="PROSITE" id="PS51686">
    <property type="entry name" value="SAM_MT_RSMB_NOP"/>
    <property type="match status" value="1"/>
</dbReference>
<dbReference type="OrthoDB" id="427002at2759"/>
<keyword evidence="5 10" id="KW-0808">Transferase</keyword>
<dbReference type="Proteomes" id="UP000800082">
    <property type="component" value="Unassembled WGS sequence"/>
</dbReference>
<dbReference type="PRINTS" id="PR02008">
    <property type="entry name" value="RCMTFAMILY"/>
</dbReference>
<dbReference type="InterPro" id="IPR011023">
    <property type="entry name" value="Nop2p"/>
</dbReference>
<dbReference type="GO" id="GO:0009383">
    <property type="term" value="F:rRNA (cytosine-C5-)-methyltransferase activity"/>
    <property type="evidence" value="ECO:0007669"/>
    <property type="project" value="TreeGrafter"/>
</dbReference>
<evidence type="ECO:0000256" key="8">
    <source>
        <dbReference type="ARBA" id="ARBA00023242"/>
    </source>
</evidence>
<proteinExistence type="inferred from homology"/>
<feature type="compositionally biased region" description="Acidic residues" evidence="11">
    <location>
        <begin position="89"/>
        <end position="105"/>
    </location>
</feature>
<dbReference type="NCBIfam" id="TIGR00446">
    <property type="entry name" value="nop2p"/>
    <property type="match status" value="1"/>
</dbReference>
<dbReference type="EMBL" id="ML978957">
    <property type="protein sequence ID" value="KAF1933415.1"/>
    <property type="molecule type" value="Genomic_DNA"/>
</dbReference>
<feature type="active site" description="Nucleophile" evidence="10">
    <location>
        <position position="506"/>
    </location>
</feature>
<feature type="compositionally biased region" description="Basic and acidic residues" evidence="11">
    <location>
        <begin position="648"/>
        <end position="690"/>
    </location>
</feature>
<feature type="domain" description="SAM-dependent MTase RsmB/NOP-type" evidence="12">
    <location>
        <begin position="289"/>
        <end position="577"/>
    </location>
</feature>
<feature type="binding site" evidence="10">
    <location>
        <position position="405"/>
    </location>
    <ligand>
        <name>S-adenosyl-L-methionine</name>
        <dbReference type="ChEBI" id="CHEBI:59789"/>
    </ligand>
</feature>
<evidence type="ECO:0000256" key="9">
    <source>
        <dbReference type="ARBA" id="ARBA00082314"/>
    </source>
</evidence>
<feature type="binding site" evidence="10">
    <location>
        <begin position="381"/>
        <end position="387"/>
    </location>
    <ligand>
        <name>S-adenosyl-L-methionine</name>
        <dbReference type="ChEBI" id="CHEBI:59789"/>
    </ligand>
</feature>
<dbReference type="InterPro" id="IPR023267">
    <property type="entry name" value="RCMT"/>
</dbReference>
<dbReference type="PANTHER" id="PTHR22807">
    <property type="entry name" value="NOP2 YEAST -RELATED NOL1/NOP2/FMU SUN DOMAIN-CONTAINING"/>
    <property type="match status" value="1"/>
</dbReference>
<dbReference type="GO" id="GO:0000470">
    <property type="term" value="P:maturation of LSU-rRNA"/>
    <property type="evidence" value="ECO:0007669"/>
    <property type="project" value="TreeGrafter"/>
</dbReference>
<feature type="compositionally biased region" description="Basic and acidic residues" evidence="11">
    <location>
        <begin position="26"/>
        <end position="35"/>
    </location>
</feature>
<dbReference type="CDD" id="cd02440">
    <property type="entry name" value="AdoMet_MTases"/>
    <property type="match status" value="1"/>
</dbReference>
<gene>
    <name evidence="13" type="ORF">M421DRAFT_415757</name>
</gene>
<dbReference type="PROSITE" id="PS01153">
    <property type="entry name" value="NOL1_NOP2_SUN"/>
    <property type="match status" value="1"/>
</dbReference>
<feature type="compositionally biased region" description="Acidic residues" evidence="11">
    <location>
        <begin position="123"/>
        <end position="140"/>
    </location>
</feature>
<keyword evidence="7 10" id="KW-0694">RNA-binding</keyword>